<keyword evidence="4" id="KW-0808">Transferase</keyword>
<comment type="similarity">
    <text evidence="1">Belongs to the vitamin-B12 dependent methionine synthase family.</text>
</comment>
<dbReference type="Gene3D" id="3.20.20.20">
    <property type="entry name" value="Dihydropteroate synthase-like"/>
    <property type="match status" value="1"/>
</dbReference>
<keyword evidence="6" id="KW-0170">Cobalt</keyword>
<evidence type="ECO:0000256" key="3">
    <source>
        <dbReference type="ARBA" id="ARBA00022628"/>
    </source>
</evidence>
<dbReference type="EMBL" id="AZAC01000016">
    <property type="protein sequence ID" value="KIX13346.1"/>
    <property type="molecule type" value="Genomic_DNA"/>
</dbReference>
<evidence type="ECO:0000256" key="5">
    <source>
        <dbReference type="ARBA" id="ARBA00022723"/>
    </source>
</evidence>
<dbReference type="InParanoid" id="A0A0D2JC48"/>
<evidence type="ECO:0000313" key="8">
    <source>
        <dbReference type="EMBL" id="KIX13346.1"/>
    </source>
</evidence>
<proteinExistence type="inferred from homology"/>
<dbReference type="RefSeq" id="WP_044349371.1">
    <property type="nucleotide sequence ID" value="NZ_AZAC01000016.1"/>
</dbReference>
<organism evidence="8 9">
    <name type="scientific">Dethiosulfatarculus sandiegensis</name>
    <dbReference type="NCBI Taxonomy" id="1429043"/>
    <lineage>
        <taxon>Bacteria</taxon>
        <taxon>Pseudomonadati</taxon>
        <taxon>Thermodesulfobacteriota</taxon>
        <taxon>Desulfarculia</taxon>
        <taxon>Desulfarculales</taxon>
        <taxon>Desulfarculaceae</taxon>
        <taxon>Dethiosulfatarculus</taxon>
    </lineage>
</organism>
<dbReference type="PANTHER" id="PTHR45833:SF1">
    <property type="entry name" value="METHIONINE SYNTHASE"/>
    <property type="match status" value="1"/>
</dbReference>
<dbReference type="GO" id="GO:0031419">
    <property type="term" value="F:cobalamin binding"/>
    <property type="evidence" value="ECO:0007669"/>
    <property type="project" value="UniProtKB-KW"/>
</dbReference>
<dbReference type="GO" id="GO:0032259">
    <property type="term" value="P:methylation"/>
    <property type="evidence" value="ECO:0007669"/>
    <property type="project" value="UniProtKB-KW"/>
</dbReference>
<dbReference type="GO" id="GO:0046872">
    <property type="term" value="F:metal ion binding"/>
    <property type="evidence" value="ECO:0007669"/>
    <property type="project" value="UniProtKB-KW"/>
</dbReference>
<dbReference type="GO" id="GO:0050667">
    <property type="term" value="P:homocysteine metabolic process"/>
    <property type="evidence" value="ECO:0007669"/>
    <property type="project" value="TreeGrafter"/>
</dbReference>
<evidence type="ECO:0000256" key="6">
    <source>
        <dbReference type="ARBA" id="ARBA00023285"/>
    </source>
</evidence>
<feature type="domain" description="Pterin-binding" evidence="7">
    <location>
        <begin position="1"/>
        <end position="246"/>
    </location>
</feature>
<evidence type="ECO:0000313" key="9">
    <source>
        <dbReference type="Proteomes" id="UP000032233"/>
    </source>
</evidence>
<keyword evidence="2" id="KW-0489">Methyltransferase</keyword>
<dbReference type="InterPro" id="IPR011005">
    <property type="entry name" value="Dihydropteroate_synth-like_sf"/>
</dbReference>
<dbReference type="PROSITE" id="PS50972">
    <property type="entry name" value="PTERIN_BINDING"/>
    <property type="match status" value="1"/>
</dbReference>
<dbReference type="PANTHER" id="PTHR45833">
    <property type="entry name" value="METHIONINE SYNTHASE"/>
    <property type="match status" value="1"/>
</dbReference>
<reference evidence="8 9" key="1">
    <citation type="submission" date="2013-11" db="EMBL/GenBank/DDBJ databases">
        <title>Metagenomic analysis of a methanogenic consortium involved in long chain n-alkane degradation.</title>
        <authorList>
            <person name="Davidova I.A."/>
            <person name="Callaghan A.V."/>
            <person name="Wawrik B."/>
            <person name="Pruitt S."/>
            <person name="Marks C."/>
            <person name="Duncan K.E."/>
            <person name="Suflita J.M."/>
        </authorList>
    </citation>
    <scope>NUCLEOTIDE SEQUENCE [LARGE SCALE GENOMIC DNA]</scope>
    <source>
        <strain evidence="8 9">SPR</strain>
    </source>
</reference>
<comment type="caution">
    <text evidence="8">The sequence shown here is derived from an EMBL/GenBank/DDBJ whole genome shotgun (WGS) entry which is preliminary data.</text>
</comment>
<sequence length="269" mass="29214">MIIIGEKINGTRKKVGAAIRERDAEHIKQLALNQVEAGSDYLDVNAGTSPSREPEDMAWLVECIQSVTDCPLCLDSANPEALKTGLDLVKKTPIINSVSGEKSRIEGVLPLALEYKTGLILLALDDEVGIADNAEGRLKIVHRLVGLAKDGGLREDQLYVDPLVTAISTGDQNALITFDSIKSVHEAYPKAHVTCGLSNISFGMPLRSLINQTFMAMCIQMGLDSAIIDPNNSDLIGVMLAAEMLTGRDKFCQKFSRAYRSGKITKEQK</sequence>
<accession>A0A0D2JC48</accession>
<dbReference type="GO" id="GO:0008705">
    <property type="term" value="F:methionine synthase activity"/>
    <property type="evidence" value="ECO:0007669"/>
    <property type="project" value="TreeGrafter"/>
</dbReference>
<protein>
    <submittedName>
        <fullName evidence="8">Methionine synthase</fullName>
    </submittedName>
</protein>
<dbReference type="PATRIC" id="fig|1429043.3.peg.2994"/>
<dbReference type="Proteomes" id="UP000032233">
    <property type="component" value="Unassembled WGS sequence"/>
</dbReference>
<evidence type="ECO:0000256" key="4">
    <source>
        <dbReference type="ARBA" id="ARBA00022679"/>
    </source>
</evidence>
<dbReference type="InterPro" id="IPR050554">
    <property type="entry name" value="Met_Synthase/Corrinoid"/>
</dbReference>
<dbReference type="GO" id="GO:0046653">
    <property type="term" value="P:tetrahydrofolate metabolic process"/>
    <property type="evidence" value="ECO:0007669"/>
    <property type="project" value="TreeGrafter"/>
</dbReference>
<keyword evidence="3" id="KW-0846">Cobalamin</keyword>
<keyword evidence="5" id="KW-0479">Metal-binding</keyword>
<dbReference type="InterPro" id="IPR000489">
    <property type="entry name" value="Pterin-binding_dom"/>
</dbReference>
<dbReference type="AlphaFoldDB" id="A0A0D2JC48"/>
<gene>
    <name evidence="8" type="ORF">X474_14115</name>
</gene>
<evidence type="ECO:0000259" key="7">
    <source>
        <dbReference type="PROSITE" id="PS50972"/>
    </source>
</evidence>
<dbReference type="GO" id="GO:0005829">
    <property type="term" value="C:cytosol"/>
    <property type="evidence" value="ECO:0007669"/>
    <property type="project" value="TreeGrafter"/>
</dbReference>
<keyword evidence="9" id="KW-1185">Reference proteome</keyword>
<dbReference type="NCBIfam" id="NF005719">
    <property type="entry name" value="PRK07535.1"/>
    <property type="match status" value="1"/>
</dbReference>
<dbReference type="STRING" id="1429043.X474_14115"/>
<name>A0A0D2JC48_9BACT</name>
<evidence type="ECO:0000256" key="1">
    <source>
        <dbReference type="ARBA" id="ARBA00010398"/>
    </source>
</evidence>
<dbReference type="OrthoDB" id="9803687at2"/>
<evidence type="ECO:0000256" key="2">
    <source>
        <dbReference type="ARBA" id="ARBA00022603"/>
    </source>
</evidence>
<dbReference type="Pfam" id="PF00809">
    <property type="entry name" value="Pterin_bind"/>
    <property type="match status" value="1"/>
</dbReference>
<dbReference type="SUPFAM" id="SSF51717">
    <property type="entry name" value="Dihydropteroate synthetase-like"/>
    <property type="match status" value="1"/>
</dbReference>